<dbReference type="GO" id="GO:0019148">
    <property type="term" value="F:D-cysteine desulfhydrase activity"/>
    <property type="evidence" value="ECO:0007669"/>
    <property type="project" value="TreeGrafter"/>
</dbReference>
<name>A0A2A5JMH5_PSEO7</name>
<comment type="cofactor">
    <cofactor evidence="1">
        <name>pyridoxal 5'-phosphate</name>
        <dbReference type="ChEBI" id="CHEBI:597326"/>
    </cofactor>
</comment>
<sequence>MLALSDIHESPIQTIRHPVLEKHALTLHVKRDDLLHPVIQGNKWRKLKYNLQHLQQSGLKELVTFGGAFSNHLYATSMACKIFAIKGHLIVRGPELDPHNPTLKMASACGLTLHPVSRLEYKKRHQADYLQALQTRFKHAFIIPEGGTNILALKGVEELASTLPASDYVMTAVGSGGTLAGLVAGTPEHTQVLGIAVLKGAQYLEQEVGNLLPDNTTKPWQILHNFHHGGYAKTTPELLSFCTQMKKRYALPLEPVYTGKLFFAIFALAEQGYFENGSVITAIHTGGLQGLDGLRYMQKNIA</sequence>
<dbReference type="PANTHER" id="PTHR43780:SF2">
    <property type="entry name" value="1-AMINOCYCLOPROPANE-1-CARBOXYLATE DEAMINASE-RELATED"/>
    <property type="match status" value="1"/>
</dbReference>
<dbReference type="Pfam" id="PF00291">
    <property type="entry name" value="PALP"/>
    <property type="match status" value="1"/>
</dbReference>
<dbReference type="OrthoDB" id="9801249at2"/>
<keyword evidence="8" id="KW-1185">Reference proteome</keyword>
<feature type="domain" description="Tryptophan synthase beta chain-like PALP" evidence="6">
    <location>
        <begin position="12"/>
        <end position="286"/>
    </location>
</feature>
<comment type="caution">
    <text evidence="7">The sequence shown here is derived from an EMBL/GenBank/DDBJ whole genome shotgun (WGS) entry which is preliminary data.</text>
</comment>
<evidence type="ECO:0000256" key="4">
    <source>
        <dbReference type="PIRSR" id="PIRSR006278-1"/>
    </source>
</evidence>
<evidence type="ECO:0000313" key="8">
    <source>
        <dbReference type="Proteomes" id="UP000228621"/>
    </source>
</evidence>
<dbReference type="AlphaFoldDB" id="A0A2A5JMH5"/>
<protein>
    <submittedName>
        <fullName evidence="7">1-aminocyclopropane-1-carboxylate deaminase</fullName>
    </submittedName>
</protein>
<evidence type="ECO:0000259" key="6">
    <source>
        <dbReference type="Pfam" id="PF00291"/>
    </source>
</evidence>
<feature type="active site" description="Nucleophile" evidence="4">
    <location>
        <position position="70"/>
    </location>
</feature>
<evidence type="ECO:0000256" key="5">
    <source>
        <dbReference type="PIRSR" id="PIRSR006278-2"/>
    </source>
</evidence>
<accession>A0A2A5JMH5</accession>
<dbReference type="PIRSF" id="PIRSF006278">
    <property type="entry name" value="ACCD_DCysDesulf"/>
    <property type="match status" value="1"/>
</dbReference>
<gene>
    <name evidence="7" type="ORF">CEX98_16870</name>
</gene>
<feature type="modified residue" description="N6-(pyridoxal phosphate)lysine" evidence="5">
    <location>
        <position position="43"/>
    </location>
</feature>
<comment type="similarity">
    <text evidence="2">Belongs to the ACC deaminase/D-cysteine desulfhydrase family.</text>
</comment>
<dbReference type="InterPro" id="IPR027278">
    <property type="entry name" value="ACCD_DCysDesulf"/>
</dbReference>
<evidence type="ECO:0000256" key="1">
    <source>
        <dbReference type="ARBA" id="ARBA00001933"/>
    </source>
</evidence>
<evidence type="ECO:0000313" key="7">
    <source>
        <dbReference type="EMBL" id="PCK30664.1"/>
    </source>
</evidence>
<dbReference type="PANTHER" id="PTHR43780">
    <property type="entry name" value="1-AMINOCYCLOPROPANE-1-CARBOXYLATE DEAMINASE-RELATED"/>
    <property type="match status" value="1"/>
</dbReference>
<dbReference type="Proteomes" id="UP000228621">
    <property type="component" value="Unassembled WGS sequence"/>
</dbReference>
<reference evidence="8" key="1">
    <citation type="journal article" date="2019" name="Genome Announc.">
        <title>Draft Genome Sequence of Pseudoalteromonas piscicida Strain 36Y ROTHPW, an Hypersaline Seawater Isolate from the South Coast of Sonora, Mexico.</title>
        <authorList>
            <person name="Sanchez-Diaz R."/>
            <person name="Molina-Garza Z.J."/>
            <person name="Cruz-Suarez L.E."/>
            <person name="Selvin J."/>
            <person name="Kiran G.S."/>
            <person name="Ibarra-Gamez J.C."/>
            <person name="Gomez-Gil B."/>
            <person name="Galaviz-Silva L."/>
        </authorList>
    </citation>
    <scope>NUCLEOTIDE SEQUENCE [LARGE SCALE GENOMIC DNA]</scope>
    <source>
        <strain evidence="8">36Y_RITHPW</strain>
    </source>
</reference>
<evidence type="ECO:0000256" key="3">
    <source>
        <dbReference type="ARBA" id="ARBA00022898"/>
    </source>
</evidence>
<evidence type="ECO:0000256" key="2">
    <source>
        <dbReference type="ARBA" id="ARBA00008639"/>
    </source>
</evidence>
<dbReference type="InterPro" id="IPR001926">
    <property type="entry name" value="TrpB-like_PALP"/>
</dbReference>
<organism evidence="7 8">
    <name type="scientific">Pseudoalteromonas piscicida</name>
    <dbReference type="NCBI Taxonomy" id="43662"/>
    <lineage>
        <taxon>Bacteria</taxon>
        <taxon>Pseudomonadati</taxon>
        <taxon>Pseudomonadota</taxon>
        <taxon>Gammaproteobacteria</taxon>
        <taxon>Alteromonadales</taxon>
        <taxon>Pseudoalteromonadaceae</taxon>
        <taxon>Pseudoalteromonas</taxon>
    </lineage>
</organism>
<dbReference type="Gene3D" id="3.40.50.1100">
    <property type="match status" value="2"/>
</dbReference>
<dbReference type="RefSeq" id="WP_099643217.1">
    <property type="nucleotide sequence ID" value="NZ_NKHF01000077.1"/>
</dbReference>
<dbReference type="InterPro" id="IPR036052">
    <property type="entry name" value="TrpB-like_PALP_sf"/>
</dbReference>
<dbReference type="SUPFAM" id="SSF53686">
    <property type="entry name" value="Tryptophan synthase beta subunit-like PLP-dependent enzymes"/>
    <property type="match status" value="1"/>
</dbReference>
<proteinExistence type="inferred from homology"/>
<dbReference type="EMBL" id="NKHF01000077">
    <property type="protein sequence ID" value="PCK30664.1"/>
    <property type="molecule type" value="Genomic_DNA"/>
</dbReference>
<keyword evidence="3 5" id="KW-0663">Pyridoxal phosphate</keyword>